<dbReference type="AlphaFoldDB" id="D7LYW6"/>
<name>D7LYW6_ARALL</name>
<dbReference type="Proteomes" id="UP000008694">
    <property type="component" value="Unassembled WGS sequence"/>
</dbReference>
<sequence length="78" mass="8153">MITSLVPGTAGGKVLEELCKMDIGEFGSLADLLFGMPWICATALLYAMFITQASNQASAAPSMSLAMSMSQCRGLKSS</sequence>
<protein>
    <submittedName>
        <fullName evidence="2">Predicted protein</fullName>
    </submittedName>
</protein>
<keyword evidence="1" id="KW-0472">Membrane</keyword>
<proteinExistence type="predicted"/>
<evidence type="ECO:0000256" key="1">
    <source>
        <dbReference type="SAM" id="Phobius"/>
    </source>
</evidence>
<dbReference type="EMBL" id="GL348718">
    <property type="protein sequence ID" value="EFH48806.1"/>
    <property type="molecule type" value="Genomic_DNA"/>
</dbReference>
<organism evidence="3">
    <name type="scientific">Arabidopsis lyrata subsp. lyrata</name>
    <name type="common">Lyre-leaved rock-cress</name>
    <dbReference type="NCBI Taxonomy" id="81972"/>
    <lineage>
        <taxon>Eukaryota</taxon>
        <taxon>Viridiplantae</taxon>
        <taxon>Streptophyta</taxon>
        <taxon>Embryophyta</taxon>
        <taxon>Tracheophyta</taxon>
        <taxon>Spermatophyta</taxon>
        <taxon>Magnoliopsida</taxon>
        <taxon>eudicotyledons</taxon>
        <taxon>Gunneridae</taxon>
        <taxon>Pentapetalae</taxon>
        <taxon>rosids</taxon>
        <taxon>malvids</taxon>
        <taxon>Brassicales</taxon>
        <taxon>Brassicaceae</taxon>
        <taxon>Camelineae</taxon>
        <taxon>Arabidopsis</taxon>
    </lineage>
</organism>
<feature type="transmembrane region" description="Helical" evidence="1">
    <location>
        <begin position="32"/>
        <end position="50"/>
    </location>
</feature>
<reference evidence="3" key="1">
    <citation type="journal article" date="2011" name="Nat. Genet.">
        <title>The Arabidopsis lyrata genome sequence and the basis of rapid genome size change.</title>
        <authorList>
            <person name="Hu T.T."/>
            <person name="Pattyn P."/>
            <person name="Bakker E.G."/>
            <person name="Cao J."/>
            <person name="Cheng J.-F."/>
            <person name="Clark R.M."/>
            <person name="Fahlgren N."/>
            <person name="Fawcett J.A."/>
            <person name="Grimwood J."/>
            <person name="Gundlach H."/>
            <person name="Haberer G."/>
            <person name="Hollister J.D."/>
            <person name="Ossowski S."/>
            <person name="Ottilar R.P."/>
            <person name="Salamov A.A."/>
            <person name="Schneeberger K."/>
            <person name="Spannagl M."/>
            <person name="Wang X."/>
            <person name="Yang L."/>
            <person name="Nasrallah M.E."/>
            <person name="Bergelson J."/>
            <person name="Carrington J.C."/>
            <person name="Gaut B.S."/>
            <person name="Schmutz J."/>
            <person name="Mayer K.F.X."/>
            <person name="Van de Peer Y."/>
            <person name="Grigoriev I.V."/>
            <person name="Nordborg M."/>
            <person name="Weigel D."/>
            <person name="Guo Y.-L."/>
        </authorList>
    </citation>
    <scope>NUCLEOTIDE SEQUENCE [LARGE SCALE GENOMIC DNA]</scope>
    <source>
        <strain evidence="3">cv. MN47</strain>
    </source>
</reference>
<keyword evidence="1" id="KW-1133">Transmembrane helix</keyword>
<gene>
    <name evidence="2" type="ORF">ARALYDRAFT_911431</name>
</gene>
<accession>D7LYW6</accession>
<keyword evidence="1" id="KW-0812">Transmembrane</keyword>
<dbReference type="HOGENOM" id="CLU_2625344_0_0_1"/>
<keyword evidence="3" id="KW-1185">Reference proteome</keyword>
<evidence type="ECO:0000313" key="2">
    <source>
        <dbReference type="EMBL" id="EFH48806.1"/>
    </source>
</evidence>
<evidence type="ECO:0000313" key="3">
    <source>
        <dbReference type="Proteomes" id="UP000008694"/>
    </source>
</evidence>
<dbReference type="Gramene" id="scaffold_603488.1">
    <property type="protein sequence ID" value="scaffold_603488.1"/>
    <property type="gene ID" value="scaffold_603488.1"/>
</dbReference>